<feature type="domain" description="Glycosyltransferase subfamily 4-like N-terminal" evidence="3">
    <location>
        <begin position="27"/>
        <end position="155"/>
    </location>
</feature>
<dbReference type="Pfam" id="PF00534">
    <property type="entry name" value="Glycos_transf_1"/>
    <property type="match status" value="1"/>
</dbReference>
<dbReference type="EMBL" id="JALNMJ010000027">
    <property type="protein sequence ID" value="MCK7615551.1"/>
    <property type="molecule type" value="Genomic_DNA"/>
</dbReference>
<evidence type="ECO:0000259" key="2">
    <source>
        <dbReference type="Pfam" id="PF00534"/>
    </source>
</evidence>
<keyword evidence="5" id="KW-1185">Reference proteome</keyword>
<reference evidence="4" key="1">
    <citation type="submission" date="2022-04" db="EMBL/GenBank/DDBJ databases">
        <title>Roseibium sp. CAU 1639 isolated from mud.</title>
        <authorList>
            <person name="Kim W."/>
        </authorList>
    </citation>
    <scope>NUCLEOTIDE SEQUENCE</scope>
    <source>
        <strain evidence="4">CAU 1639</strain>
    </source>
</reference>
<dbReference type="Proteomes" id="UP001431221">
    <property type="component" value="Unassembled WGS sequence"/>
</dbReference>
<dbReference type="RefSeq" id="WP_248159208.1">
    <property type="nucleotide sequence ID" value="NZ_JALNMJ010000027.1"/>
</dbReference>
<proteinExistence type="predicted"/>
<dbReference type="CDD" id="cd03801">
    <property type="entry name" value="GT4_PimA-like"/>
    <property type="match status" value="1"/>
</dbReference>
<sequence>MPCFYFAYPGDLDTPTGGYGYDRRILDGLRALGWRVELVPLGDGFPFPNAGTMTAAGDRLAALPDDALVVVDGLAYGVLGEAAAAHGDRLRLIALVHHPLCKENGLDEGSASALFRSEQAALQHVRHVIVTSPATAAQVRELFDVPSGRISTILPGTDKPEPYPRSSGELVKLLSVGTIVPRKGYDLLFEALAELDGPDAGWRLDIVGGLDADPACYETLLKQVSDLGLGARVTFHGAVPAERLPEFYRAAHVFVLASRYEGYGMAYTEALAHGLPVIGSGGGAVRDTLPEGAALYCGTENVGALRKALERLICHPQERAKFEKAARVAAQGLPNWQGAAAGFAEILKGAGK</sequence>
<dbReference type="SUPFAM" id="SSF53756">
    <property type="entry name" value="UDP-Glycosyltransferase/glycogen phosphorylase"/>
    <property type="match status" value="1"/>
</dbReference>
<gene>
    <name evidence="4" type="ORF">M0H32_25555</name>
</gene>
<comment type="caution">
    <text evidence="4">The sequence shown here is derived from an EMBL/GenBank/DDBJ whole genome shotgun (WGS) entry which is preliminary data.</text>
</comment>
<dbReference type="PANTHER" id="PTHR46401:SF2">
    <property type="entry name" value="GLYCOSYLTRANSFERASE WBBK-RELATED"/>
    <property type="match status" value="1"/>
</dbReference>
<evidence type="ECO:0000313" key="5">
    <source>
        <dbReference type="Proteomes" id="UP001431221"/>
    </source>
</evidence>
<keyword evidence="1" id="KW-0808">Transferase</keyword>
<evidence type="ECO:0000256" key="1">
    <source>
        <dbReference type="ARBA" id="ARBA00022679"/>
    </source>
</evidence>
<dbReference type="InterPro" id="IPR028098">
    <property type="entry name" value="Glyco_trans_4-like_N"/>
</dbReference>
<evidence type="ECO:0000259" key="3">
    <source>
        <dbReference type="Pfam" id="PF13579"/>
    </source>
</evidence>
<dbReference type="InterPro" id="IPR001296">
    <property type="entry name" value="Glyco_trans_1"/>
</dbReference>
<dbReference type="Pfam" id="PF13579">
    <property type="entry name" value="Glyco_trans_4_4"/>
    <property type="match status" value="1"/>
</dbReference>
<protein>
    <submittedName>
        <fullName evidence="4">Glycosyltransferase family 4 protein</fullName>
    </submittedName>
</protein>
<evidence type="ECO:0000313" key="4">
    <source>
        <dbReference type="EMBL" id="MCK7615551.1"/>
    </source>
</evidence>
<feature type="domain" description="Glycosyl transferase family 1" evidence="2">
    <location>
        <begin position="172"/>
        <end position="327"/>
    </location>
</feature>
<organism evidence="4 5">
    <name type="scientific">Roseibium sediminicola</name>
    <dbReference type="NCBI Taxonomy" id="2933272"/>
    <lineage>
        <taxon>Bacteria</taxon>
        <taxon>Pseudomonadati</taxon>
        <taxon>Pseudomonadota</taxon>
        <taxon>Alphaproteobacteria</taxon>
        <taxon>Hyphomicrobiales</taxon>
        <taxon>Stappiaceae</taxon>
        <taxon>Roseibium</taxon>
    </lineage>
</organism>
<name>A0ABT0H1R9_9HYPH</name>
<dbReference type="PANTHER" id="PTHR46401">
    <property type="entry name" value="GLYCOSYLTRANSFERASE WBBK-RELATED"/>
    <property type="match status" value="1"/>
</dbReference>
<dbReference type="Gene3D" id="3.40.50.2000">
    <property type="entry name" value="Glycogen Phosphorylase B"/>
    <property type="match status" value="2"/>
</dbReference>
<accession>A0ABT0H1R9</accession>